<name>A0A4R3HRA9_PAULE</name>
<dbReference type="Proteomes" id="UP000295382">
    <property type="component" value="Unassembled WGS sequence"/>
</dbReference>
<dbReference type="EMBL" id="SLZQ01000010">
    <property type="protein sequence ID" value="TCS35646.1"/>
    <property type="molecule type" value="Genomic_DNA"/>
</dbReference>
<dbReference type="RefSeq" id="WP_132259648.1">
    <property type="nucleotide sequence ID" value="NZ_SLZQ01000010.1"/>
</dbReference>
<gene>
    <name evidence="1" type="ORF">EDC30_110115</name>
</gene>
<accession>A0A4R3HRA9</accession>
<reference evidence="1 2" key="1">
    <citation type="submission" date="2019-03" db="EMBL/GenBank/DDBJ databases">
        <title>Genomic Encyclopedia of Type Strains, Phase IV (KMG-IV): sequencing the most valuable type-strain genomes for metagenomic binning, comparative biology and taxonomic classification.</title>
        <authorList>
            <person name="Goeker M."/>
        </authorList>
    </citation>
    <scope>NUCLEOTIDE SEQUENCE [LARGE SCALE GENOMIC DNA]</scope>
    <source>
        <strain evidence="1 2">DSM 7445</strain>
    </source>
</reference>
<evidence type="ECO:0000313" key="2">
    <source>
        <dbReference type="Proteomes" id="UP000295382"/>
    </source>
</evidence>
<dbReference type="AlphaFoldDB" id="A0A4R3HRA9"/>
<comment type="caution">
    <text evidence="1">The sequence shown here is derived from an EMBL/GenBank/DDBJ whole genome shotgun (WGS) entry which is preliminary data.</text>
</comment>
<evidence type="ECO:0000313" key="1">
    <source>
        <dbReference type="EMBL" id="TCS35646.1"/>
    </source>
</evidence>
<proteinExistence type="predicted"/>
<protein>
    <submittedName>
        <fullName evidence="1">Uncharacterized protein</fullName>
    </submittedName>
</protein>
<organism evidence="1 2">
    <name type="scientific">Paucimonas lemoignei</name>
    <name type="common">Pseudomonas lemoignei</name>
    <dbReference type="NCBI Taxonomy" id="29443"/>
    <lineage>
        <taxon>Bacteria</taxon>
        <taxon>Pseudomonadati</taxon>
        <taxon>Pseudomonadota</taxon>
        <taxon>Betaproteobacteria</taxon>
        <taxon>Burkholderiales</taxon>
        <taxon>Burkholderiaceae</taxon>
        <taxon>Paucimonas</taxon>
    </lineage>
</organism>
<keyword evidence="2" id="KW-1185">Reference proteome</keyword>
<sequence length="293" mass="33518">MGEHNCFFMVGLFPAQQPVGEEKVLKKVDEIKRLIQLLFLSPCLTNRFNYGYHTADGMLWLVVSLLADRQLQIFDAKGVPIPLGDPRRHQQTQHEDKTLARAWQEADHLLQKVAAIQRLTPRALMELMPRGREHQLGETLLSILYRQPSKRLSIRFSHGGRTLDLPELPRRVTFEDPRGVSARVNMVGLKQAVIFDVRDHEQGKHLVGLGGKKIQVDWTEYEAPQLIYRQLRDALEMHARIDLQVRQTWCNRRRKLLRLELVTAMASAVGQGKDGLAVKALPAPRLESTILQP</sequence>